<gene>
    <name evidence="8" type="ORF">RM423_00895</name>
</gene>
<keyword evidence="9" id="KW-1185">Reference proteome</keyword>
<keyword evidence="4 5" id="KW-0720">Serine protease</keyword>
<dbReference type="PRINTS" id="PR00723">
    <property type="entry name" value="SUBTILISIN"/>
</dbReference>
<dbReference type="Pfam" id="PF00082">
    <property type="entry name" value="Peptidase_S8"/>
    <property type="match status" value="1"/>
</dbReference>
<feature type="active site" description="Charge relay system" evidence="5">
    <location>
        <position position="163"/>
    </location>
</feature>
<dbReference type="PANTHER" id="PTHR43806">
    <property type="entry name" value="PEPTIDASE S8"/>
    <property type="match status" value="1"/>
</dbReference>
<comment type="caution">
    <text evidence="8">The sequence shown here is derived from an EMBL/GenBank/DDBJ whole genome shotgun (WGS) entry which is preliminary data.</text>
</comment>
<dbReference type="InterPro" id="IPR000209">
    <property type="entry name" value="Peptidase_S8/S53_dom"/>
</dbReference>
<feature type="region of interest" description="Disordered" evidence="6">
    <location>
        <begin position="77"/>
        <end position="102"/>
    </location>
</feature>
<feature type="active site" description="Charge relay system" evidence="5">
    <location>
        <position position="458"/>
    </location>
</feature>
<reference evidence="9" key="1">
    <citation type="submission" date="2023-07" db="EMBL/GenBank/DDBJ databases">
        <title>30 novel species of actinomycetes from the DSMZ collection.</title>
        <authorList>
            <person name="Nouioui I."/>
        </authorList>
    </citation>
    <scope>NUCLEOTIDE SEQUENCE [LARGE SCALE GENOMIC DNA]</scope>
    <source>
        <strain evidence="9">DSM 44399</strain>
    </source>
</reference>
<feature type="domain" description="Peptidase S8/S53" evidence="7">
    <location>
        <begin position="381"/>
        <end position="504"/>
    </location>
</feature>
<keyword evidence="3 5" id="KW-0378">Hydrolase</keyword>
<feature type="compositionally biased region" description="Polar residues" evidence="6">
    <location>
        <begin position="87"/>
        <end position="102"/>
    </location>
</feature>
<dbReference type="InterPro" id="IPR023828">
    <property type="entry name" value="Peptidase_S8_Ser-AS"/>
</dbReference>
<dbReference type="EMBL" id="JAVREH010000001">
    <property type="protein sequence ID" value="MDT0259944.1"/>
    <property type="molecule type" value="Genomic_DNA"/>
</dbReference>
<evidence type="ECO:0000256" key="2">
    <source>
        <dbReference type="ARBA" id="ARBA00022670"/>
    </source>
</evidence>
<dbReference type="InterPro" id="IPR015500">
    <property type="entry name" value="Peptidase_S8_subtilisin-rel"/>
</dbReference>
<dbReference type="PANTHER" id="PTHR43806:SF11">
    <property type="entry name" value="CEREVISIN-RELATED"/>
    <property type="match status" value="1"/>
</dbReference>
<dbReference type="RefSeq" id="WP_311421103.1">
    <property type="nucleotide sequence ID" value="NZ_JAVREH010000001.1"/>
</dbReference>
<dbReference type="InterPro" id="IPR050131">
    <property type="entry name" value="Peptidase_S8_subtilisin-like"/>
</dbReference>
<evidence type="ECO:0000256" key="5">
    <source>
        <dbReference type="PROSITE-ProRule" id="PRU01240"/>
    </source>
</evidence>
<dbReference type="PROSITE" id="PS51892">
    <property type="entry name" value="SUBTILASE"/>
    <property type="match status" value="1"/>
</dbReference>
<evidence type="ECO:0000259" key="7">
    <source>
        <dbReference type="Pfam" id="PF00082"/>
    </source>
</evidence>
<dbReference type="Gene3D" id="3.40.50.200">
    <property type="entry name" value="Peptidase S8/S53 domain"/>
    <property type="match status" value="2"/>
</dbReference>
<evidence type="ECO:0000313" key="9">
    <source>
        <dbReference type="Proteomes" id="UP001183176"/>
    </source>
</evidence>
<organism evidence="8 9">
    <name type="scientific">Jatrophihabitans lederbergiae</name>
    <dbReference type="NCBI Taxonomy" id="3075547"/>
    <lineage>
        <taxon>Bacteria</taxon>
        <taxon>Bacillati</taxon>
        <taxon>Actinomycetota</taxon>
        <taxon>Actinomycetes</taxon>
        <taxon>Jatrophihabitantales</taxon>
        <taxon>Jatrophihabitantaceae</taxon>
        <taxon>Jatrophihabitans</taxon>
    </lineage>
</organism>
<feature type="active site" description="Charge relay system" evidence="5">
    <location>
        <position position="125"/>
    </location>
</feature>
<dbReference type="PROSITE" id="PS00138">
    <property type="entry name" value="SUBTILASE_SER"/>
    <property type="match status" value="1"/>
</dbReference>
<evidence type="ECO:0000256" key="4">
    <source>
        <dbReference type="ARBA" id="ARBA00022825"/>
    </source>
</evidence>
<keyword evidence="2 5" id="KW-0645">Protease</keyword>
<dbReference type="InterPro" id="IPR036852">
    <property type="entry name" value="Peptidase_S8/S53_dom_sf"/>
</dbReference>
<evidence type="ECO:0000256" key="6">
    <source>
        <dbReference type="SAM" id="MobiDB-lite"/>
    </source>
</evidence>
<name>A0ABU2J5S1_9ACTN</name>
<evidence type="ECO:0000256" key="3">
    <source>
        <dbReference type="ARBA" id="ARBA00022801"/>
    </source>
</evidence>
<comment type="similarity">
    <text evidence="1 5">Belongs to the peptidase S8 family.</text>
</comment>
<dbReference type="Proteomes" id="UP001183176">
    <property type="component" value="Unassembled WGS sequence"/>
</dbReference>
<evidence type="ECO:0000313" key="8">
    <source>
        <dbReference type="EMBL" id="MDT0259944.1"/>
    </source>
</evidence>
<evidence type="ECO:0000256" key="1">
    <source>
        <dbReference type="ARBA" id="ARBA00011073"/>
    </source>
</evidence>
<proteinExistence type="inferred from homology"/>
<sequence length="598" mass="60363">MVPHLAPRLNRLAGVPGATAVNPAEVSVNPAGRVEVTVTGPGALAAAKVTGARVLATFGNTASVTLLPDKLRSLAGQPGVSRVEPANQATPQSTSEGVSVSGANRWTDQGNVGNQGAGMDIGVVDAGFGSLQAEIGNGNLGPAGTVVYGADHNHCNDQNGTAHGTAVAEIVHQMAPKAILHLYCVQDSVGFAQSANQIVTAGVKVVNSSLAFLTEPRGVASRGDGYGAPGSSELAVKTAREAGVLWVQASGNSAADHWSGTLADTNKDGLVDLKNASEEVDQVDLAPGSSGRIVLAWDQWPTSSTPVTLAVAEYDSQNRPVGDVHFIAHVPGQDPVLTANITNTGADLHLYSIAIVDASAPTLYYDLTYGGDVYPSTFSGDEPARAASGSVLQPASSPWALAVGAADWQTGTVEAFSSRGPSIDGRVKPDLIGYDGVSTNIAEVRSPSGGSGYFYGTSAAAPHVAGAAALVLAANPGMDAADIQAFLERRASHNTSPATNALGHGLINLGDPSGVQGVPGSRYVPFATPNRIVDTRSGLGVRAGVLIGGTALPVTVATTGTNAVPADATSVVISLSGTAAQGSTYLSVYSAAFGGTRR</sequence>
<accession>A0ABU2J5S1</accession>
<dbReference type="SUPFAM" id="SSF52743">
    <property type="entry name" value="Subtilisin-like"/>
    <property type="match status" value="1"/>
</dbReference>
<protein>
    <submittedName>
        <fullName evidence="8">S8 family serine peptidase</fullName>
    </submittedName>
</protein>